<dbReference type="RefSeq" id="WP_377611851.1">
    <property type="nucleotide sequence ID" value="NZ_JBHUPA010000008.1"/>
</dbReference>
<proteinExistence type="predicted"/>
<name>A0ABW6B453_9SPHI</name>
<keyword evidence="2" id="KW-1185">Reference proteome</keyword>
<comment type="caution">
    <text evidence="1">The sequence shown here is derived from an EMBL/GenBank/DDBJ whole genome shotgun (WGS) entry which is preliminary data.</text>
</comment>
<accession>A0ABW6B453</accession>
<gene>
    <name evidence="1" type="ORF">ACFS6J_18090</name>
</gene>
<dbReference type="Proteomes" id="UP001597560">
    <property type="component" value="Unassembled WGS sequence"/>
</dbReference>
<dbReference type="EMBL" id="JBHUPA010000008">
    <property type="protein sequence ID" value="MFD2963722.1"/>
    <property type="molecule type" value="Genomic_DNA"/>
</dbReference>
<sequence length="250" mass="28762">MEEKHSFRSEKIKRYQTKQLEAKMEIAKNLIKYILLSAFLSGNVYAQEFSGTYRASKSDKNCSYVLNFDKNLFVDTLKAGDVVKTIGWGTFKKLKRQLVLTYDGIERYDTSTYVSSSKERKVQKVAQISVTVTDETKNPIQANIGLYNAELKPLSLMMADKQGFAYAIVYENPQNFYFVIDFIGYSRVTIPTKYLIGKDTELTVTLKPTSQMENITKTVTYKIERTKDRSLRLIAQDNTTLILMHDERGQ</sequence>
<evidence type="ECO:0000313" key="2">
    <source>
        <dbReference type="Proteomes" id="UP001597560"/>
    </source>
</evidence>
<reference evidence="2" key="1">
    <citation type="journal article" date="2019" name="Int. J. Syst. Evol. Microbiol.">
        <title>The Global Catalogue of Microorganisms (GCM) 10K type strain sequencing project: providing services to taxonomists for standard genome sequencing and annotation.</title>
        <authorList>
            <consortium name="The Broad Institute Genomics Platform"/>
            <consortium name="The Broad Institute Genome Sequencing Center for Infectious Disease"/>
            <person name="Wu L."/>
            <person name="Ma J."/>
        </authorList>
    </citation>
    <scope>NUCLEOTIDE SEQUENCE [LARGE SCALE GENOMIC DNA]</scope>
    <source>
        <strain evidence="2">KCTC 23098</strain>
    </source>
</reference>
<protein>
    <submittedName>
        <fullName evidence="1">Carboxypeptidase-like regulatory domain-containing protein</fullName>
    </submittedName>
</protein>
<evidence type="ECO:0000313" key="1">
    <source>
        <dbReference type="EMBL" id="MFD2963722.1"/>
    </source>
</evidence>
<organism evidence="1 2">
    <name type="scientific">Olivibacter jilunii</name>
    <dbReference type="NCBI Taxonomy" id="985016"/>
    <lineage>
        <taxon>Bacteria</taxon>
        <taxon>Pseudomonadati</taxon>
        <taxon>Bacteroidota</taxon>
        <taxon>Sphingobacteriia</taxon>
        <taxon>Sphingobacteriales</taxon>
        <taxon>Sphingobacteriaceae</taxon>
        <taxon>Olivibacter</taxon>
    </lineage>
</organism>